<evidence type="ECO:0000313" key="2">
    <source>
        <dbReference type="EMBL" id="KAF2638149.1"/>
    </source>
</evidence>
<evidence type="ECO:0000256" key="1">
    <source>
        <dbReference type="SAM" id="MobiDB-lite"/>
    </source>
</evidence>
<dbReference type="Gene3D" id="6.10.280.230">
    <property type="match status" value="1"/>
</dbReference>
<feature type="compositionally biased region" description="Basic and acidic residues" evidence="1">
    <location>
        <begin position="400"/>
        <end position="413"/>
    </location>
</feature>
<dbReference type="OrthoDB" id="5407351at2759"/>
<feature type="region of interest" description="Disordered" evidence="1">
    <location>
        <begin position="16"/>
        <end position="47"/>
    </location>
</feature>
<feature type="compositionally biased region" description="Low complexity" evidence="1">
    <location>
        <begin position="88"/>
        <end position="97"/>
    </location>
</feature>
<name>A0A6A6RR94_9PLEO</name>
<keyword evidence="3" id="KW-1185">Reference proteome</keyword>
<dbReference type="EMBL" id="MU006791">
    <property type="protein sequence ID" value="KAF2638149.1"/>
    <property type="molecule type" value="Genomic_DNA"/>
</dbReference>
<dbReference type="Proteomes" id="UP000799753">
    <property type="component" value="Unassembled WGS sequence"/>
</dbReference>
<feature type="region of interest" description="Disordered" evidence="1">
    <location>
        <begin position="388"/>
        <end position="415"/>
    </location>
</feature>
<feature type="compositionally biased region" description="Low complexity" evidence="1">
    <location>
        <begin position="388"/>
        <end position="399"/>
    </location>
</feature>
<feature type="compositionally biased region" description="Pro residues" evidence="1">
    <location>
        <begin position="72"/>
        <end position="87"/>
    </location>
</feature>
<sequence length="547" mass="60880">MADALCGPSNALQQFSKHSSVDRTLQQDRLVGRGSPAQGFRSSPAGGATDAEFEAFQAGHTGQPLQLDFHHPPPPPLSQFASPPPPQFAQAHAQASQRPDWASDFQRLNISSAHTPPVQQQHRAPVPNAISSWHQDFMTQQAPVAQAPQFRQQNALGGLGGYGFQQGPAFGGINGGMNMNMSRVSEVAQGKQRAQEAAPVFDDAAFEQAFAQMDQHMEEEVKMKEVRPALSDHEVQPMLHTAQNQNAIETRVQEMAKEAENEDPMLQRLREQRPAVYAALKLRSAIDLGIEQDARIHFENLEVLENNNTLIQDASEARWVVDALQKITDHAAPEQSWIKTQAHTLTRAINERLMSTYPLLSTRTQMTSNMTNIWQDLEAAGYTRSPAPEQVLQQQPEQPQEARQEQQPPHDSDEMAETAGKLLERVADNTSEKFQKSNFLELMRRLRDREVRVEGDKMVEVSEKVSAFDSTPTFTSSSSSASTRQQNPQHFNQEQQALYLAGTNTNNSAATAIPEIDPTILNHADTDFTMPVFSSSDHRDEHFQESV</sequence>
<evidence type="ECO:0000313" key="3">
    <source>
        <dbReference type="Proteomes" id="UP000799753"/>
    </source>
</evidence>
<organism evidence="2 3">
    <name type="scientific">Massarina eburnea CBS 473.64</name>
    <dbReference type="NCBI Taxonomy" id="1395130"/>
    <lineage>
        <taxon>Eukaryota</taxon>
        <taxon>Fungi</taxon>
        <taxon>Dikarya</taxon>
        <taxon>Ascomycota</taxon>
        <taxon>Pezizomycotina</taxon>
        <taxon>Dothideomycetes</taxon>
        <taxon>Pleosporomycetidae</taxon>
        <taxon>Pleosporales</taxon>
        <taxon>Massarineae</taxon>
        <taxon>Massarinaceae</taxon>
        <taxon>Massarina</taxon>
    </lineage>
</organism>
<reference evidence="2" key="1">
    <citation type="journal article" date="2020" name="Stud. Mycol.">
        <title>101 Dothideomycetes genomes: a test case for predicting lifestyles and emergence of pathogens.</title>
        <authorList>
            <person name="Haridas S."/>
            <person name="Albert R."/>
            <person name="Binder M."/>
            <person name="Bloem J."/>
            <person name="Labutti K."/>
            <person name="Salamov A."/>
            <person name="Andreopoulos B."/>
            <person name="Baker S."/>
            <person name="Barry K."/>
            <person name="Bills G."/>
            <person name="Bluhm B."/>
            <person name="Cannon C."/>
            <person name="Castanera R."/>
            <person name="Culley D."/>
            <person name="Daum C."/>
            <person name="Ezra D."/>
            <person name="Gonzalez J."/>
            <person name="Henrissat B."/>
            <person name="Kuo A."/>
            <person name="Liang C."/>
            <person name="Lipzen A."/>
            <person name="Lutzoni F."/>
            <person name="Magnuson J."/>
            <person name="Mondo S."/>
            <person name="Nolan M."/>
            <person name="Ohm R."/>
            <person name="Pangilinan J."/>
            <person name="Park H.-J."/>
            <person name="Ramirez L."/>
            <person name="Alfaro M."/>
            <person name="Sun H."/>
            <person name="Tritt A."/>
            <person name="Yoshinaga Y."/>
            <person name="Zwiers L.-H."/>
            <person name="Turgeon B."/>
            <person name="Goodwin S."/>
            <person name="Spatafora J."/>
            <person name="Crous P."/>
            <person name="Grigoriev I."/>
        </authorList>
    </citation>
    <scope>NUCLEOTIDE SEQUENCE</scope>
    <source>
        <strain evidence="2">CBS 473.64</strain>
    </source>
</reference>
<feature type="region of interest" description="Disordered" evidence="1">
    <location>
        <begin position="468"/>
        <end position="489"/>
    </location>
</feature>
<proteinExistence type="predicted"/>
<accession>A0A6A6RR94</accession>
<protein>
    <submittedName>
        <fullName evidence="2">Uncharacterized protein</fullName>
    </submittedName>
</protein>
<dbReference type="AlphaFoldDB" id="A0A6A6RR94"/>
<gene>
    <name evidence="2" type="ORF">P280DRAFT_471810</name>
</gene>
<feature type="region of interest" description="Disordered" evidence="1">
    <location>
        <begin position="63"/>
        <end position="101"/>
    </location>
</feature>